<comment type="caution">
    <text evidence="1">The sequence shown here is derived from an EMBL/GenBank/DDBJ whole genome shotgun (WGS) entry which is preliminary data.</text>
</comment>
<dbReference type="AlphaFoldDB" id="A0A846YDK6"/>
<evidence type="ECO:0000313" key="2">
    <source>
        <dbReference type="Proteomes" id="UP000570678"/>
    </source>
</evidence>
<protein>
    <submittedName>
        <fullName evidence="1">DUF4442 domain-containing protein</fullName>
    </submittedName>
</protein>
<sequence>MTNLTGTYRGWRKLPDNPVGHGLFSLSMVARVPYFATVLPRVVRLEPGLCEVKAPKWFGVHNHLGTFHAIAACNLAEIAMGMLSEATVPTTHRWIPKAMQVQYLTKATTGLRAVAELTELPDFATLTEGRDLTVPVSIYDKTGREVVHADITTWVTPKN</sequence>
<dbReference type="CDD" id="cd03443">
    <property type="entry name" value="PaaI_thioesterase"/>
    <property type="match status" value="1"/>
</dbReference>
<dbReference type="Pfam" id="PF14539">
    <property type="entry name" value="DUF4442"/>
    <property type="match status" value="1"/>
</dbReference>
<dbReference type="SUPFAM" id="SSF54637">
    <property type="entry name" value="Thioesterase/thiol ester dehydrase-isomerase"/>
    <property type="match status" value="1"/>
</dbReference>
<dbReference type="InterPro" id="IPR029069">
    <property type="entry name" value="HotDog_dom_sf"/>
</dbReference>
<accession>A0A846YDK6</accession>
<organism evidence="1 2">
    <name type="scientific">Nocardia flavorosea</name>
    <dbReference type="NCBI Taxonomy" id="53429"/>
    <lineage>
        <taxon>Bacteria</taxon>
        <taxon>Bacillati</taxon>
        <taxon>Actinomycetota</taxon>
        <taxon>Actinomycetes</taxon>
        <taxon>Mycobacteriales</taxon>
        <taxon>Nocardiaceae</taxon>
        <taxon>Nocardia</taxon>
    </lineage>
</organism>
<dbReference type="EMBL" id="JAAXOT010000005">
    <property type="protein sequence ID" value="NKY56957.1"/>
    <property type="molecule type" value="Genomic_DNA"/>
</dbReference>
<dbReference type="InterPro" id="IPR027961">
    <property type="entry name" value="DUF4442"/>
</dbReference>
<gene>
    <name evidence="1" type="ORF">HGA15_12485</name>
</gene>
<keyword evidence="2" id="KW-1185">Reference proteome</keyword>
<reference evidence="1 2" key="1">
    <citation type="submission" date="2020-04" db="EMBL/GenBank/DDBJ databases">
        <title>MicrobeNet Type strains.</title>
        <authorList>
            <person name="Nicholson A.C."/>
        </authorList>
    </citation>
    <scope>NUCLEOTIDE SEQUENCE [LARGE SCALE GENOMIC DNA]</scope>
    <source>
        <strain evidence="1 2">JCM 3332</strain>
    </source>
</reference>
<name>A0A846YDK6_9NOCA</name>
<dbReference type="Gene3D" id="3.10.129.10">
    <property type="entry name" value="Hotdog Thioesterase"/>
    <property type="match status" value="1"/>
</dbReference>
<evidence type="ECO:0000313" key="1">
    <source>
        <dbReference type="EMBL" id="NKY56957.1"/>
    </source>
</evidence>
<dbReference type="Proteomes" id="UP000570678">
    <property type="component" value="Unassembled WGS sequence"/>
</dbReference>
<dbReference type="RefSeq" id="WP_062977096.1">
    <property type="nucleotide sequence ID" value="NZ_JAAXOT010000005.1"/>
</dbReference>
<proteinExistence type="predicted"/>